<dbReference type="EMBL" id="JOJR01000324">
    <property type="protein sequence ID" value="RCN39701.1"/>
    <property type="molecule type" value="Genomic_DNA"/>
</dbReference>
<dbReference type="AlphaFoldDB" id="A0A368G5J5"/>
<dbReference type="Proteomes" id="UP000252519">
    <property type="component" value="Unassembled WGS sequence"/>
</dbReference>
<sequence>MATVCATAVQASAVVASTGTECRLTWTCPAGTAPYYYVYFPPTPQPYPTNGNYSQCFPPPNNFWYLPDGTTMINGMACQSPP</sequence>
<protein>
    <submittedName>
        <fullName evidence="1">Uncharacterized protein</fullName>
    </submittedName>
</protein>
<name>A0A368G5J5_ANCCA</name>
<keyword evidence="2" id="KW-1185">Reference proteome</keyword>
<gene>
    <name evidence="1" type="ORF">ANCCAN_14361</name>
</gene>
<comment type="caution">
    <text evidence="1">The sequence shown here is derived from an EMBL/GenBank/DDBJ whole genome shotgun (WGS) entry which is preliminary data.</text>
</comment>
<accession>A0A368G5J5</accession>
<evidence type="ECO:0000313" key="2">
    <source>
        <dbReference type="Proteomes" id="UP000252519"/>
    </source>
</evidence>
<evidence type="ECO:0000313" key="1">
    <source>
        <dbReference type="EMBL" id="RCN39701.1"/>
    </source>
</evidence>
<reference evidence="1 2" key="1">
    <citation type="submission" date="2014-10" db="EMBL/GenBank/DDBJ databases">
        <title>Draft genome of the hookworm Ancylostoma caninum.</title>
        <authorList>
            <person name="Mitreva M."/>
        </authorList>
    </citation>
    <scope>NUCLEOTIDE SEQUENCE [LARGE SCALE GENOMIC DNA]</scope>
    <source>
        <strain evidence="1 2">Baltimore</strain>
    </source>
</reference>
<proteinExistence type="predicted"/>
<dbReference type="OrthoDB" id="5853505at2759"/>
<organism evidence="1 2">
    <name type="scientific">Ancylostoma caninum</name>
    <name type="common">Dog hookworm</name>
    <dbReference type="NCBI Taxonomy" id="29170"/>
    <lineage>
        <taxon>Eukaryota</taxon>
        <taxon>Metazoa</taxon>
        <taxon>Ecdysozoa</taxon>
        <taxon>Nematoda</taxon>
        <taxon>Chromadorea</taxon>
        <taxon>Rhabditida</taxon>
        <taxon>Rhabditina</taxon>
        <taxon>Rhabditomorpha</taxon>
        <taxon>Strongyloidea</taxon>
        <taxon>Ancylostomatidae</taxon>
        <taxon>Ancylostomatinae</taxon>
        <taxon>Ancylostoma</taxon>
    </lineage>
</organism>